<feature type="region of interest" description="Disordered" evidence="1">
    <location>
        <begin position="989"/>
        <end position="1022"/>
    </location>
</feature>
<feature type="compositionally biased region" description="Polar residues" evidence="1">
    <location>
        <begin position="1311"/>
        <end position="1321"/>
    </location>
</feature>
<reference evidence="3" key="1">
    <citation type="journal article" date="2010" name="PLoS Negl. Trop. Dis.">
        <title>The genome sequence of Trypanosoma brucei gambiense, causative agent of chronic human african trypanosomiasis.</title>
        <authorList>
            <person name="Jackson A.P."/>
            <person name="Sanders M."/>
            <person name="Berry A."/>
            <person name="McQuillan J."/>
            <person name="Aslett M.A."/>
            <person name="Quail M.A."/>
            <person name="Chukualim B."/>
            <person name="Capewell P."/>
            <person name="MacLeod A."/>
            <person name="Melville S.E."/>
            <person name="Gibson W."/>
            <person name="Barry J.D."/>
            <person name="Berriman M."/>
            <person name="Hertz-Fowler C."/>
        </authorList>
    </citation>
    <scope>NUCLEOTIDE SEQUENCE [LARGE SCALE GENOMIC DNA]</scope>
    <source>
        <strain evidence="3">MHOM/CI/86/DAL972</strain>
    </source>
</reference>
<dbReference type="RefSeq" id="XP_011780576.1">
    <property type="nucleotide sequence ID" value="XM_011782274.1"/>
</dbReference>
<dbReference type="Proteomes" id="UP000002316">
    <property type="component" value="Chromosome 11"/>
</dbReference>
<feature type="compositionally biased region" description="Low complexity" evidence="1">
    <location>
        <begin position="989"/>
        <end position="1008"/>
    </location>
</feature>
<dbReference type="PANTHER" id="PTHR33487:SF1">
    <property type="entry name" value="CILIA- AND FLAGELLA-ASSOCIATED PROTEIN 54"/>
    <property type="match status" value="1"/>
</dbReference>
<feature type="region of interest" description="Disordered" evidence="1">
    <location>
        <begin position="2446"/>
        <end position="2468"/>
    </location>
</feature>
<feature type="compositionally biased region" description="Polar residues" evidence="1">
    <location>
        <begin position="2863"/>
        <end position="2875"/>
    </location>
</feature>
<feature type="region of interest" description="Disordered" evidence="1">
    <location>
        <begin position="2862"/>
        <end position="2892"/>
    </location>
</feature>
<feature type="compositionally biased region" description="Polar residues" evidence="1">
    <location>
        <begin position="3683"/>
        <end position="3695"/>
    </location>
</feature>
<dbReference type="GO" id="GO:0060271">
    <property type="term" value="P:cilium assembly"/>
    <property type="evidence" value="ECO:0007669"/>
    <property type="project" value="TreeGrafter"/>
</dbReference>
<dbReference type="PANTHER" id="PTHR33487">
    <property type="entry name" value="CILIA- AND FLAGELLA-ASSOCIATED PROTEIN 54"/>
    <property type="match status" value="1"/>
</dbReference>
<feature type="region of interest" description="Disordered" evidence="1">
    <location>
        <begin position="81"/>
        <end position="104"/>
    </location>
</feature>
<dbReference type="Pfam" id="PF14858">
    <property type="entry name" value="CFAP54_N"/>
    <property type="match status" value="1"/>
</dbReference>
<protein>
    <submittedName>
        <fullName evidence="2">Uncharacterized protein</fullName>
    </submittedName>
</protein>
<feature type="region of interest" description="Disordered" evidence="1">
    <location>
        <begin position="3854"/>
        <end position="3874"/>
    </location>
</feature>
<evidence type="ECO:0000313" key="2">
    <source>
        <dbReference type="EMBL" id="CBH18312.1"/>
    </source>
</evidence>
<dbReference type="OrthoDB" id="2104158at2759"/>
<evidence type="ECO:0000256" key="1">
    <source>
        <dbReference type="SAM" id="MobiDB-lite"/>
    </source>
</evidence>
<dbReference type="GeneID" id="23866611"/>
<feature type="region of interest" description="Disordered" evidence="1">
    <location>
        <begin position="425"/>
        <end position="454"/>
    </location>
</feature>
<dbReference type="VEuPathDB" id="TriTrypDB:Tbg972.11.14310"/>
<evidence type="ECO:0000313" key="3">
    <source>
        <dbReference type="Proteomes" id="UP000002316"/>
    </source>
</evidence>
<feature type="compositionally biased region" description="Polar residues" evidence="1">
    <location>
        <begin position="2453"/>
        <end position="2467"/>
    </location>
</feature>
<feature type="region of interest" description="Disordered" evidence="1">
    <location>
        <begin position="2726"/>
        <end position="2770"/>
    </location>
</feature>
<feature type="compositionally biased region" description="Polar residues" evidence="1">
    <location>
        <begin position="1584"/>
        <end position="1598"/>
    </location>
</feature>
<dbReference type="KEGG" id="tbg:TbgDal_XI14310"/>
<name>D0A9G1_TRYB9</name>
<organism evidence="2 3">
    <name type="scientific">Trypanosoma brucei gambiense (strain MHOM/CI/86/DAL972)</name>
    <dbReference type="NCBI Taxonomy" id="679716"/>
    <lineage>
        <taxon>Eukaryota</taxon>
        <taxon>Discoba</taxon>
        <taxon>Euglenozoa</taxon>
        <taxon>Kinetoplastea</taxon>
        <taxon>Metakinetoplastina</taxon>
        <taxon>Trypanosomatida</taxon>
        <taxon>Trypanosomatidae</taxon>
        <taxon>Trypanosoma</taxon>
    </lineage>
</organism>
<dbReference type="InterPro" id="IPR027912">
    <property type="entry name" value="CFAP54"/>
</dbReference>
<feature type="compositionally biased region" description="Low complexity" evidence="1">
    <location>
        <begin position="90"/>
        <end position="101"/>
    </location>
</feature>
<accession>D0A9G1</accession>
<gene>
    <name evidence="2" type="ORF">TbgDal_XI14310</name>
</gene>
<feature type="region of interest" description="Disordered" evidence="1">
    <location>
        <begin position="2923"/>
        <end position="2973"/>
    </location>
</feature>
<feature type="region of interest" description="Disordered" evidence="1">
    <location>
        <begin position="1581"/>
        <end position="1636"/>
    </location>
</feature>
<feature type="region of interest" description="Disordered" evidence="1">
    <location>
        <begin position="3432"/>
        <end position="3467"/>
    </location>
</feature>
<sequence>MTANDEYHISFHQKLRYFALQQDAATQSSDIRRNRVFLEQLLDSRKRNIAMGGAFCSPTGSIRSRAACSIASFNRSNASRRYGGGPPSLSPQAASQTSPAAKGEGRKSFIVAGLHADRRDRHPAFDVTVQYAEECIFAAYFLVSRGLYDDAMNICLKSIEKDVNTTLRDACAVAGTVSAISKSARKTTAFGRLLQTEGETPTAGRRSLRFVSKEVDQERRAKFTDAWRVVVQYELLTQACQFFRLFTGASSFRCRPGVLQQATSCLENVVHRLVSACDVEADLNYFVLFNATVMIYEMCLHLMRFASGSTAVVMPVIARSTAYCIEVCESGTLKLSTSRYLLWRVRLYELLCNCYERQGMYEEALHQAQRTLVKVRELVELEFVDGVGPSEETREILLVALYNVHLTVLRYTWYVNGSGAERYSPPQPSVGGAGDGAHGTKQVPSVGDSTVRDGSEAYNGDLPCSGLDVLDKAWETLMRVELPTASEVSAALVGGAGYRLNKAKQQQKSRDRRNMDALKKTRLVERARGPLMRFLLAVAITSIPPTTRPRSRTDQLGDAAFDPSTFMGKLHLWATSALEFLARHAVRNYLKENPTIAERCRLEGFDSSETTKAANNAFAVDAPATKSTGKKSAAPRRKGREGNVVPQEFSVVEDDVLLGSITLEALLCEIGYPKPPGPFLFHGNEEQRDGRSISRLTETEEESIATALLLHCVLYDAPDVDLYGRLCICSTSLLWRKLGESDEGLASRPVSPSPESGKVGGRHSRSPVWALANVFTASLHILRHMRRVRGCGAAESGADRHSLEDIYSIFPVAEHLRRLLEQCKGPLLISVSNSNNNDSAIAVAFGAPVDGLSSASPSMTSSSVLYPPLLSSTTAVSESVRVVCQQLLERGAEFLLHRMARYSPSKLPVVTRSAPLLRDGNGVSVASGHQLDKDPVELYHEIICTYLDVKASSGLTSAVDFSELVLRYAKEVVAEVEVVKEKVVGAQGAGDDNDGNAVSGEAAAGSASPTSHQGGEVGGSVDGLPKGVDSACVFRKKHHHAMLGISAINIALRWLSSATHLLDMHNSAQVAGVDTGARLGLGSHVSALVASGEQEVRDIRTDLMRCRIELCWCASLYQQSFAAIERHREDVTRIKERQAKANIYGAVTLKEKNILKSLIQEEPQFLDTNERERKRLVAWARESSDALLLALVLLCLASHQPRRKVQREMLEEAFHLLCRPEWSGSNGSFGVDKLAPREGSAYSPLMIWCYAVTICGKLGFTEWMEKSRDVLHAAFLCDKSNAPCLRDSAASRSVGTITREAATVTAEGSRRSPSPTGDGNTIISPLEFQPSEEILSASSPLQLRALVSAILWMSVGDMKGHAYKNFCTTGLMPFTEHSMLVEVPFPKRYKLQETQVVYMRCAYRIRFVMELAFRVKDYGRMMRCAFELFNALLPTLVDDNYCPVVLRPLGTLCKILLLHPTSTSDDPDVQLLAVRVLGALLLTIRRMASMPCSAPCANLHADTNSKDQIVGQQAGATTPAGAPVVSPERCSEDLSDLPSTIAGWYELLLQAFERVWNDVYNAPNLRQRRHRHRIRCSARRVQRVVNSKGSAPEGTQGTPAPGNRGENASRGTSSRLRRGSRVGSAAPSQTTGAPAECAAGVSTFPGSSYVMLDDIVDDCVPIEYVELLGEILFKVPAQVAGSLRKVFSSCDKALDSVLAATPNCVVLEGIPPWLLEVVRAVHSRSAQLAIERLHQVCDHPMYARTAAYVVESLMEQGDVVNARRLALDALKRLKDIRTLINEHQNGLIESMRSWLRREGYLHIQLKGTSSVDASTTDNPTALESAKELAAEDARAQVAPINELGQHIVSNTAEGEWSPVEKETLRQLTRGFAWVWRRQIARWLRARIMQFCVPFTAKLYFFLEKMSLLQLEQCQVLQEKATLDTSGKVSRRASKVKGGVDESVSALTEDMPKGKRAVQGTTLDEGDEEERFLSHAMRSARLFNRCGLPAQAFQVVLLAVDGIRTFVCDDPADVQPLNDAQQTLAEDAGGRGSPSCGGTYSSDAADGFIDPRLYRFVGTLSATEQRASVMRTGPRSREKLVALGPYICPLAQTMQRTLLLLWEGYVDYRRDLGIVQPNAVKVRRDVLLDEQLPFQGRVPSLFSLFSPAGQYEEAYLEHARDVEQRKRGHSLLYQTHEVCARESFERTRIQWQSSLQLSSLMEMWVDVIPDVGYFLRELEVGCSLLEQEAEERKCAYDTAVVQRQQWEARVSKKRRKKTEEAGTVRCITKPISFEDPNGMELAAKRLGYTIPMGTAIGKLVFLLKCAQFSCQLASLQIAEEVQKLTSGSFSRHLLPFVLNVQCMIGEPIAKETVDKLLEVYRDESRQKSLSRNARWTWRRYTKTEAYSRAMQRLGRTLLPSWGTQGDSKMSVLSMPNASFNFSADECSLVSDVLVETSRPRATVRADDSVVCGTNPPNADDTNGASRPTSLHDVTGSYDNLISYLRQRRLFGPLAEELYELGRIYILHRQRDEAERCWLDSVDAALGVPESLRNSTAVDTWSEFQAASVGCPRILLAILSLTSLAMYTYREQQKRAVDACLLSARVLERLFEQSSGSGLPQCLRDFCGFALEDIIVLPHLREPLTTLMPQIIHHLLFLGWELLQFKFPVYSAMVACLAEYLARTYTRHVPLTVEIRLLQAKAAAYSGNFRASMGILRDVCQGKRVPCVALESFDLCASGSEALKTTKGLKGADTGAQSRRQAEPAAEAPNNQALQQQQHQEESSQSGLYNDTELPTSPGNVACIQVFITQCFTSPGSDDRPAADAAGASVGQTVSSLMSGASGLPEPVAAYYGKRLSQRVELTLAECLVVLGGKEAAYVWGSLGGQSQPPASGTTTGADRRAMRSRGSQRPMNLTYNNSACREALNAAEQILQVILARLQKVQQQRQGERQQHPRQSGNSTSTVGDGNAFVLRGRKSVPRDSAPPSSRLPDGGNAKRWREVEDTYTRCTSERLLSRIYTVRGESMKALGLLKGLVRSFENGGSFVCNIPHVPSFLWTVGTHNFWCEVYELMTQNHVRLLEYSVAQKVVDHALALCEQCGDSYSARVFSLYRATISMRTGTASDAEETLNGLLNVSRSLVCDSRMDLFHPWTILALEALRREKQCKESQKGSTSSIDLLEGAVLNLQEYSQVHSLLPLTFCFNERKQDDSREVTKRENRREVLWKQLAPLPWSTDAVYVHRAVNTLAEEHIRVGLLDQAERLLQDVILSVASRYDTAAHPTALIESHFMLARLLCLRNPSLITARQEENPLQQQRKGGETMGGAPVTVMAHEMSSEEEMIASLEPYRQNPVRLLMSVVKQVVSVGIHDYNILRVALLLLSALFSHAGRAFCIVAANCAVLAKLVADMKFHVFSGTSVFSLYGDDAISLGTDVVFAESVTAYIHYQQRNVGNVMEKEGPGWDNAAGGGGSLPPSGPSHPRTRDDRERAAQRNNVSLPAVVSAFAALHRERSLDCLLPPQESLDLELALQHVRSFLQTRTAPLSCSYLWHSEGALESILKQQASSATRPGGAFRTQRTGASTATVIGDDNASPAGFLPPVIIDALPSLLSPQTLQQLHVPRANTVICNTFQYESASTDPVAYNENMSIRAASPRCGQGANGGGAACKQAEPVSTLKFVLVVSPANDPAATQPPSVAEKPYHPTKKTARATNKGMTHSLAASTGEGPRWVDAGSIFNMWNSTQCVVFDCPVAEMRQLQAQAAHTLLLMQSPAPSLPLAKAPPGVEGAVDEEDIAAGAALTQQLNEVLSVLFTKLAPPTTGRKAMRAPMTVEGLLSGASNLNATPFGNNSGAVGASGNHGNPWGGRAAIVGAGATDKVASGTAPGYKEKGADDGCDESDEVSPVDEAKSKLVADFIQMIVASIIPRAVVDDALMERNVQMLMPRCAVTVDVVRFLMAVTSNDGHGMSSFNPGLHDWFSRIAAFGSGQVVR</sequence>
<dbReference type="EMBL" id="FN554974">
    <property type="protein sequence ID" value="CBH18312.1"/>
    <property type="molecule type" value="Genomic_DNA"/>
</dbReference>
<feature type="region of interest" description="Disordered" evidence="1">
    <location>
        <begin position="3661"/>
        <end position="3698"/>
    </location>
</feature>
<feature type="compositionally biased region" description="Basic and acidic residues" evidence="1">
    <location>
        <begin position="3456"/>
        <end position="3465"/>
    </location>
</feature>
<feature type="region of interest" description="Disordered" evidence="1">
    <location>
        <begin position="743"/>
        <end position="763"/>
    </location>
</feature>
<feature type="region of interest" description="Disordered" evidence="1">
    <location>
        <begin position="1302"/>
        <end position="1321"/>
    </location>
</feature>
<proteinExistence type="predicted"/>
<feature type="compositionally biased region" description="Low complexity" evidence="1">
    <location>
        <begin position="2734"/>
        <end position="2764"/>
    </location>
</feature>